<proteinExistence type="predicted"/>
<organism evidence="1">
    <name type="scientific">marine sediment metagenome</name>
    <dbReference type="NCBI Taxonomy" id="412755"/>
    <lineage>
        <taxon>unclassified sequences</taxon>
        <taxon>metagenomes</taxon>
        <taxon>ecological metagenomes</taxon>
    </lineage>
</organism>
<protein>
    <recommendedName>
        <fullName evidence="2">Phage major capsid protein</fullName>
    </recommendedName>
</protein>
<dbReference type="EMBL" id="LAZR01025134">
    <property type="protein sequence ID" value="KKL72871.1"/>
    <property type="molecule type" value="Genomic_DNA"/>
</dbReference>
<dbReference type="AlphaFoldDB" id="A0A0F9F337"/>
<evidence type="ECO:0000313" key="1">
    <source>
        <dbReference type="EMBL" id="KKL72871.1"/>
    </source>
</evidence>
<comment type="caution">
    <text evidence="1">The sequence shown here is derived from an EMBL/GenBank/DDBJ whole genome shotgun (WGS) entry which is preliminary data.</text>
</comment>
<name>A0A0F9F337_9ZZZZ</name>
<sequence>NWRHYQTTIAIDRNTELKNSGPNAVVDIVEGKMLVAQLSLTDRLGKDLFTGQTVSADADKTKQIDGLLTAIDDGATFPTYANINRTVKTFWKAGFKNLGGPISLLEMQKSYGEATVGPQHPTLIVTTQAVFNDIWNQLQPAQRATADQELFRAGFQNLAFNGAILVVDSHSPVGVMFFLNENFIDMFIHQDDQFEFSGWKRPTNQNVRVGHITVSTNLIVNNPRMHFQLSGITTS</sequence>
<dbReference type="InterPro" id="IPR049718">
    <property type="entry name" value="AKO59007-like"/>
</dbReference>
<accession>A0A0F9F337</accession>
<feature type="non-terminal residue" evidence="1">
    <location>
        <position position="1"/>
    </location>
</feature>
<reference evidence="1" key="1">
    <citation type="journal article" date="2015" name="Nature">
        <title>Complex archaea that bridge the gap between prokaryotes and eukaryotes.</title>
        <authorList>
            <person name="Spang A."/>
            <person name="Saw J.H."/>
            <person name="Jorgensen S.L."/>
            <person name="Zaremba-Niedzwiedzka K."/>
            <person name="Martijn J."/>
            <person name="Lind A.E."/>
            <person name="van Eijk R."/>
            <person name="Schleper C."/>
            <person name="Guy L."/>
            <person name="Ettema T.J."/>
        </authorList>
    </citation>
    <scope>NUCLEOTIDE SEQUENCE</scope>
</reference>
<evidence type="ECO:0008006" key="2">
    <source>
        <dbReference type="Google" id="ProtNLM"/>
    </source>
</evidence>
<dbReference type="NCBIfam" id="NF033394">
    <property type="entry name" value="capsid_maj_Podo"/>
    <property type="match status" value="1"/>
</dbReference>
<gene>
    <name evidence="1" type="ORF">LCGC14_2080560</name>
</gene>